<evidence type="ECO:0008006" key="4">
    <source>
        <dbReference type="Google" id="ProtNLM"/>
    </source>
</evidence>
<dbReference type="EMBL" id="JAKMXF010000309">
    <property type="protein sequence ID" value="KAI6650850.1"/>
    <property type="molecule type" value="Genomic_DNA"/>
</dbReference>
<gene>
    <name evidence="2" type="ORF">LOD99_5690</name>
</gene>
<feature type="coiled-coil region" evidence="1">
    <location>
        <begin position="71"/>
        <end position="105"/>
    </location>
</feature>
<evidence type="ECO:0000313" key="2">
    <source>
        <dbReference type="EMBL" id="KAI6650850.1"/>
    </source>
</evidence>
<protein>
    <recommendedName>
        <fullName evidence="4">BZIP domain-containing protein</fullName>
    </recommendedName>
</protein>
<name>A0AAV7JPL8_9METZ</name>
<organism evidence="2 3">
    <name type="scientific">Oopsacas minuta</name>
    <dbReference type="NCBI Taxonomy" id="111878"/>
    <lineage>
        <taxon>Eukaryota</taxon>
        <taxon>Metazoa</taxon>
        <taxon>Porifera</taxon>
        <taxon>Hexactinellida</taxon>
        <taxon>Hexasterophora</taxon>
        <taxon>Lyssacinosida</taxon>
        <taxon>Leucopsacidae</taxon>
        <taxon>Oopsacas</taxon>
    </lineage>
</organism>
<keyword evidence="1" id="KW-0175">Coiled coil</keyword>
<accession>A0AAV7JPL8</accession>
<proteinExistence type="predicted"/>
<sequence length="120" mass="14281">MEGLSSVLKKSVTIPHLTLDNLKENLDAERVKMTDLRELERIAKNINPSDKDNNNIYCTLWEIRRSETSRRATQKCKNNKMERDIRNLEKRKEILHKEKNDLEYEIWYYSSALSMGGYYP</sequence>
<comment type="caution">
    <text evidence="2">The sequence shown here is derived from an EMBL/GenBank/DDBJ whole genome shotgun (WGS) entry which is preliminary data.</text>
</comment>
<dbReference type="AlphaFoldDB" id="A0AAV7JPL8"/>
<evidence type="ECO:0000256" key="1">
    <source>
        <dbReference type="SAM" id="Coils"/>
    </source>
</evidence>
<keyword evidence="3" id="KW-1185">Reference proteome</keyword>
<dbReference type="Proteomes" id="UP001165289">
    <property type="component" value="Unassembled WGS sequence"/>
</dbReference>
<evidence type="ECO:0000313" key="3">
    <source>
        <dbReference type="Proteomes" id="UP001165289"/>
    </source>
</evidence>
<reference evidence="2 3" key="1">
    <citation type="journal article" date="2023" name="BMC Biol.">
        <title>The compact genome of the sponge Oopsacas minuta (Hexactinellida) is lacking key metazoan core genes.</title>
        <authorList>
            <person name="Santini S."/>
            <person name="Schenkelaars Q."/>
            <person name="Jourda C."/>
            <person name="Duchesne M."/>
            <person name="Belahbib H."/>
            <person name="Rocher C."/>
            <person name="Selva M."/>
            <person name="Riesgo A."/>
            <person name="Vervoort M."/>
            <person name="Leys S.P."/>
            <person name="Kodjabachian L."/>
            <person name="Le Bivic A."/>
            <person name="Borchiellini C."/>
            <person name="Claverie J.M."/>
            <person name="Renard E."/>
        </authorList>
    </citation>
    <scope>NUCLEOTIDE SEQUENCE [LARGE SCALE GENOMIC DNA]</scope>
    <source>
        <strain evidence="2">SPO-2</strain>
    </source>
</reference>